<organism evidence="2 3">
    <name type="scientific">Anaeromyxobacter oryzae</name>
    <dbReference type="NCBI Taxonomy" id="2918170"/>
    <lineage>
        <taxon>Bacteria</taxon>
        <taxon>Pseudomonadati</taxon>
        <taxon>Myxococcota</taxon>
        <taxon>Myxococcia</taxon>
        <taxon>Myxococcales</taxon>
        <taxon>Cystobacterineae</taxon>
        <taxon>Anaeromyxobacteraceae</taxon>
        <taxon>Anaeromyxobacter</taxon>
    </lineage>
</organism>
<protein>
    <submittedName>
        <fullName evidence="2">Uncharacterized protein</fullName>
    </submittedName>
</protein>
<sequence>MRRLLLHGASLAVAAAAFAAHEHFKLHGASTESLVTLLAAAGFGLSPVRALAREVFAIEGKLLHLVHGLGALGMLGLTLGGVISGRPILEHGLAPFAIMGAAQAVMHQDRPRSPEQAAALRRFATSLPEVRQLTRSGGLDSPANARRAVAVLTELVGKAQALGETELRADPAFQGAMSQAMTRLGLSLGLDTVDEAIGELGASPAAASAVPELRKRLAAARHALDRG</sequence>
<reference evidence="3" key="1">
    <citation type="journal article" date="2022" name="Int. J. Syst. Evol. Microbiol.">
        <title>Anaeromyxobacter oryzae sp. nov., Anaeromyxobacter diazotrophicus sp. nov. and Anaeromyxobacter paludicola sp. nov., isolated from paddy soils.</title>
        <authorList>
            <person name="Itoh H."/>
            <person name="Xu Z."/>
            <person name="Mise K."/>
            <person name="Masuda Y."/>
            <person name="Ushijima N."/>
            <person name="Hayakawa C."/>
            <person name="Shiratori Y."/>
            <person name="Senoo K."/>
        </authorList>
    </citation>
    <scope>NUCLEOTIDE SEQUENCE [LARGE SCALE GENOMIC DNA]</scope>
    <source>
        <strain evidence="3">Red232</strain>
    </source>
</reference>
<name>A0ABM7WPS3_9BACT</name>
<dbReference type="EMBL" id="AP025591">
    <property type="protein sequence ID" value="BDG01472.1"/>
    <property type="molecule type" value="Genomic_DNA"/>
</dbReference>
<evidence type="ECO:0000313" key="3">
    <source>
        <dbReference type="Proteomes" id="UP001162891"/>
    </source>
</evidence>
<proteinExistence type="predicted"/>
<keyword evidence="1" id="KW-0732">Signal</keyword>
<evidence type="ECO:0000313" key="2">
    <source>
        <dbReference type="EMBL" id="BDG01472.1"/>
    </source>
</evidence>
<dbReference type="Proteomes" id="UP001162891">
    <property type="component" value="Chromosome"/>
</dbReference>
<keyword evidence="3" id="KW-1185">Reference proteome</keyword>
<feature type="chain" id="PRO_5046139207" evidence="1">
    <location>
        <begin position="20"/>
        <end position="227"/>
    </location>
</feature>
<feature type="signal peptide" evidence="1">
    <location>
        <begin position="1"/>
        <end position="19"/>
    </location>
</feature>
<accession>A0ABM7WPS3</accession>
<gene>
    <name evidence="2" type="ORF">AMOR_04680</name>
</gene>
<evidence type="ECO:0000256" key="1">
    <source>
        <dbReference type="SAM" id="SignalP"/>
    </source>
</evidence>